<keyword evidence="1" id="KW-0547">Nucleotide-binding</keyword>
<dbReference type="InterPro" id="IPR027417">
    <property type="entry name" value="P-loop_NTPase"/>
</dbReference>
<dbReference type="Gene3D" id="3.40.50.300">
    <property type="entry name" value="P-loop containing nucleotide triphosphate hydrolases"/>
    <property type="match status" value="2"/>
</dbReference>
<keyword evidence="3 8" id="KW-0347">Helicase</keyword>
<evidence type="ECO:0000313" key="8">
    <source>
        <dbReference type="EMBL" id="KAA8491518.1"/>
    </source>
</evidence>
<evidence type="ECO:0000313" key="9">
    <source>
        <dbReference type="Proteomes" id="UP000324585"/>
    </source>
</evidence>
<sequence length="643" mass="71310">MWRQHAWVCCWQAPAPHPQQAPGLKFHARSDSMRACACRERSVSARMLHFSARRRCFQYGESRLAARRRCMNYIVAVTGETVRMAGQDGQSGDERGNTSPELGNTSPELSQFKDYEARGVQPWLLWRLLQLGFTTPTAVQRDVLDVLYPGDQDEKQAHPPDVVIHAQTGTGKTLAYLIPLMNEVDLSRSAVQALIVVPTQELGMQVYRVARAVAKGYNALSRQSLECDDVHATRESELESISSEDNNSSGEEEEEDEDASDVSEHRSLPKKDYLVLPLLDQANLRRQKLQLRQAAPRIVIATPGRLMKIVQSGRLQLHTISFLVVDEFDACLQDAQTTRELQDILAALPKSGDGSLDEGTSSTIGAGSRRKMNSAAGQNPELVISQSLQDAAAPDAYARTRVRLGAQARREQRQTVLASATVPQHRHFLKQCVNERWTRSDVVHVYHSEDAKVPENLRHLFVECERKKKVSALRAIILAAQPSACIVFVHTSRDVRGLAQALNAAFDAQPTNARDAHGNILCAVALSNDMEVAERKQNLTAFRDGHAAVLLSTDVGTRGLDISRVSHVVNLDLPPDTDTYIHRGGRAGRAGRSGTVVSIADSNEMFVLRKMENSIGQGFEFERASRVVLESWSRDEYLSEAEV</sequence>
<feature type="compositionally biased region" description="Acidic residues" evidence="5">
    <location>
        <begin position="250"/>
        <end position="261"/>
    </location>
</feature>
<dbReference type="CDD" id="cd00268">
    <property type="entry name" value="DEADc"/>
    <property type="match status" value="1"/>
</dbReference>
<dbReference type="SMART" id="SM00487">
    <property type="entry name" value="DEXDc"/>
    <property type="match status" value="1"/>
</dbReference>
<evidence type="ECO:0000256" key="2">
    <source>
        <dbReference type="ARBA" id="ARBA00022801"/>
    </source>
</evidence>
<evidence type="ECO:0000256" key="3">
    <source>
        <dbReference type="ARBA" id="ARBA00022806"/>
    </source>
</evidence>
<dbReference type="GO" id="GO:0003723">
    <property type="term" value="F:RNA binding"/>
    <property type="evidence" value="ECO:0007669"/>
    <property type="project" value="TreeGrafter"/>
</dbReference>
<feature type="region of interest" description="Disordered" evidence="5">
    <location>
        <begin position="84"/>
        <end position="109"/>
    </location>
</feature>
<dbReference type="CDD" id="cd18787">
    <property type="entry name" value="SF2_C_DEAD"/>
    <property type="match status" value="1"/>
</dbReference>
<dbReference type="GO" id="GO:0005524">
    <property type="term" value="F:ATP binding"/>
    <property type="evidence" value="ECO:0007669"/>
    <property type="project" value="UniProtKB-KW"/>
</dbReference>
<dbReference type="OMA" id="ACACRER"/>
<dbReference type="EMBL" id="VRMN01000013">
    <property type="protein sequence ID" value="KAA8491518.1"/>
    <property type="molecule type" value="Genomic_DNA"/>
</dbReference>
<keyword evidence="4" id="KW-0067">ATP-binding</keyword>
<dbReference type="PROSITE" id="PS51194">
    <property type="entry name" value="HELICASE_CTER"/>
    <property type="match status" value="1"/>
</dbReference>
<accession>A0A5J4YJV6</accession>
<dbReference type="InterPro" id="IPR014001">
    <property type="entry name" value="Helicase_ATP-bd"/>
</dbReference>
<dbReference type="Pfam" id="PF00270">
    <property type="entry name" value="DEAD"/>
    <property type="match status" value="2"/>
</dbReference>
<dbReference type="GO" id="GO:0003724">
    <property type="term" value="F:RNA helicase activity"/>
    <property type="evidence" value="ECO:0007669"/>
    <property type="project" value="TreeGrafter"/>
</dbReference>
<dbReference type="PANTHER" id="PTHR47963:SF10">
    <property type="entry name" value="ATP-DEPENDENT RNA HELICASE DDX6_DHH1"/>
    <property type="match status" value="1"/>
</dbReference>
<proteinExistence type="predicted"/>
<dbReference type="SUPFAM" id="SSF52540">
    <property type="entry name" value="P-loop containing nucleoside triphosphate hydrolases"/>
    <property type="match status" value="1"/>
</dbReference>
<feature type="compositionally biased region" description="Polar residues" evidence="5">
    <location>
        <begin position="97"/>
        <end position="109"/>
    </location>
</feature>
<feature type="domain" description="Helicase ATP-binding" evidence="6">
    <location>
        <begin position="153"/>
        <end position="440"/>
    </location>
</feature>
<dbReference type="PROSITE" id="PS51192">
    <property type="entry name" value="HELICASE_ATP_BIND_1"/>
    <property type="match status" value="1"/>
</dbReference>
<dbReference type="Proteomes" id="UP000324585">
    <property type="component" value="Unassembled WGS sequence"/>
</dbReference>
<dbReference type="PANTHER" id="PTHR47963">
    <property type="entry name" value="DEAD-BOX ATP-DEPENDENT RNA HELICASE 47, MITOCHONDRIAL"/>
    <property type="match status" value="1"/>
</dbReference>
<feature type="domain" description="Helicase C-terminal" evidence="7">
    <location>
        <begin position="456"/>
        <end position="637"/>
    </location>
</feature>
<comment type="caution">
    <text evidence="8">The sequence shown here is derived from an EMBL/GenBank/DDBJ whole genome shotgun (WGS) entry which is preliminary data.</text>
</comment>
<feature type="region of interest" description="Disordered" evidence="5">
    <location>
        <begin position="232"/>
        <end position="266"/>
    </location>
</feature>
<evidence type="ECO:0000259" key="7">
    <source>
        <dbReference type="PROSITE" id="PS51194"/>
    </source>
</evidence>
<gene>
    <name evidence="8" type="ORF">FVE85_2533</name>
</gene>
<protein>
    <submittedName>
        <fullName evidence="8">DEAD-box ATP-dependent RNA helicase 58, chloroplastic</fullName>
    </submittedName>
</protein>
<organism evidence="8 9">
    <name type="scientific">Porphyridium purpureum</name>
    <name type="common">Red alga</name>
    <name type="synonym">Porphyridium cruentum</name>
    <dbReference type="NCBI Taxonomy" id="35688"/>
    <lineage>
        <taxon>Eukaryota</taxon>
        <taxon>Rhodophyta</taxon>
        <taxon>Bangiophyceae</taxon>
        <taxon>Porphyridiales</taxon>
        <taxon>Porphyridiaceae</taxon>
        <taxon>Porphyridium</taxon>
    </lineage>
</organism>
<feature type="region of interest" description="Disordered" evidence="5">
    <location>
        <begin position="352"/>
        <end position="372"/>
    </location>
</feature>
<dbReference type="SMART" id="SM00490">
    <property type="entry name" value="HELICc"/>
    <property type="match status" value="1"/>
</dbReference>
<evidence type="ECO:0000256" key="5">
    <source>
        <dbReference type="SAM" id="MobiDB-lite"/>
    </source>
</evidence>
<name>A0A5J4YJV6_PORPP</name>
<evidence type="ECO:0000259" key="6">
    <source>
        <dbReference type="PROSITE" id="PS51192"/>
    </source>
</evidence>
<dbReference type="OrthoDB" id="10256233at2759"/>
<evidence type="ECO:0000256" key="4">
    <source>
        <dbReference type="ARBA" id="ARBA00022840"/>
    </source>
</evidence>
<keyword evidence="9" id="KW-1185">Reference proteome</keyword>
<dbReference type="Pfam" id="PF00271">
    <property type="entry name" value="Helicase_C"/>
    <property type="match status" value="1"/>
</dbReference>
<feature type="compositionally biased region" description="Low complexity" evidence="5">
    <location>
        <begin position="239"/>
        <end position="249"/>
    </location>
</feature>
<dbReference type="InterPro" id="IPR050547">
    <property type="entry name" value="DEAD_box_RNA_helicases"/>
</dbReference>
<dbReference type="InterPro" id="IPR001650">
    <property type="entry name" value="Helicase_C-like"/>
</dbReference>
<keyword evidence="2" id="KW-0378">Hydrolase</keyword>
<reference evidence="9" key="1">
    <citation type="journal article" date="2019" name="Nat. Commun.">
        <title>Expansion of phycobilisome linker gene families in mesophilic red algae.</title>
        <authorList>
            <person name="Lee J."/>
            <person name="Kim D."/>
            <person name="Bhattacharya D."/>
            <person name="Yoon H.S."/>
        </authorList>
    </citation>
    <scope>NUCLEOTIDE SEQUENCE [LARGE SCALE GENOMIC DNA]</scope>
    <source>
        <strain evidence="9">CCMP 1328</strain>
    </source>
</reference>
<dbReference type="InterPro" id="IPR044742">
    <property type="entry name" value="DEAD/DEAH_RhlB"/>
</dbReference>
<dbReference type="AlphaFoldDB" id="A0A5J4YJV6"/>
<evidence type="ECO:0000256" key="1">
    <source>
        <dbReference type="ARBA" id="ARBA00022741"/>
    </source>
</evidence>
<dbReference type="InterPro" id="IPR011545">
    <property type="entry name" value="DEAD/DEAH_box_helicase_dom"/>
</dbReference>
<dbReference type="GO" id="GO:0016787">
    <property type="term" value="F:hydrolase activity"/>
    <property type="evidence" value="ECO:0007669"/>
    <property type="project" value="UniProtKB-KW"/>
</dbReference>